<dbReference type="AlphaFoldDB" id="A0AA51UGK9"/>
<sequence>MVKIFKKKEEKKTLSEEVRAQLADASRRLGFEVGYHRHSEIGWVQDKLSQIYRFAEEYDLKDFVKEHYNSGKEEGSKLKERDTKSGLSRAGSSNKPEKPSDLSIDRTKKESSLSSIGSGYKNVDFTFSGSSDMISQPGLVNLPENVERTKAIERPSFLDGPRHLTPKKRKEY</sequence>
<evidence type="ECO:0000313" key="2">
    <source>
        <dbReference type="EMBL" id="WMW21772.1"/>
    </source>
</evidence>
<feature type="compositionally biased region" description="Basic and acidic residues" evidence="1">
    <location>
        <begin position="70"/>
        <end position="84"/>
    </location>
</feature>
<organism evidence="2 3">
    <name type="scientific">Methanolobus mangrovi</name>
    <dbReference type="NCBI Taxonomy" id="3072977"/>
    <lineage>
        <taxon>Archaea</taxon>
        <taxon>Methanobacteriati</taxon>
        <taxon>Methanobacteriota</taxon>
        <taxon>Stenosarchaea group</taxon>
        <taxon>Methanomicrobia</taxon>
        <taxon>Methanosarcinales</taxon>
        <taxon>Methanosarcinaceae</taxon>
        <taxon>Methanolobus</taxon>
    </lineage>
</organism>
<feature type="compositionally biased region" description="Basic and acidic residues" evidence="1">
    <location>
        <begin position="95"/>
        <end position="111"/>
    </location>
</feature>
<dbReference type="Proteomes" id="UP001183006">
    <property type="component" value="Chromosome"/>
</dbReference>
<evidence type="ECO:0000313" key="3">
    <source>
        <dbReference type="Proteomes" id="UP001183006"/>
    </source>
</evidence>
<dbReference type="RefSeq" id="WP_309307563.1">
    <property type="nucleotide sequence ID" value="NZ_CP133594.1"/>
</dbReference>
<reference evidence="2" key="1">
    <citation type="submission" date="2023-08" db="EMBL/GenBank/DDBJ databases">
        <title>Methanolobus mangrovi sp. nov. and Methanolobus sediminis sp. nov, two novel methylotrophic methanogens isolated from mangrove sediments in China.</title>
        <authorList>
            <person name="Zhou J."/>
        </authorList>
    </citation>
    <scope>NUCLEOTIDE SEQUENCE</scope>
    <source>
        <strain evidence="2">FTZ2</strain>
    </source>
</reference>
<protein>
    <submittedName>
        <fullName evidence="2">Uncharacterized protein</fullName>
    </submittedName>
</protein>
<dbReference type="KEGG" id="mmav:RE476_10340"/>
<name>A0AA51UGK9_9EURY</name>
<evidence type="ECO:0000256" key="1">
    <source>
        <dbReference type="SAM" id="MobiDB-lite"/>
    </source>
</evidence>
<keyword evidence="3" id="KW-1185">Reference proteome</keyword>
<proteinExistence type="predicted"/>
<dbReference type="EMBL" id="CP133594">
    <property type="protein sequence ID" value="WMW21772.1"/>
    <property type="molecule type" value="Genomic_DNA"/>
</dbReference>
<accession>A0AA51UGK9</accession>
<feature type="region of interest" description="Disordered" evidence="1">
    <location>
        <begin position="70"/>
        <end position="121"/>
    </location>
</feature>
<feature type="region of interest" description="Disordered" evidence="1">
    <location>
        <begin position="144"/>
        <end position="172"/>
    </location>
</feature>
<dbReference type="GeneID" id="84230543"/>
<gene>
    <name evidence="2" type="ORF">RE476_10340</name>
</gene>